<accession>A0A170ZSB1</accession>
<dbReference type="Gene3D" id="3.30.1370.10">
    <property type="entry name" value="K Homology domain, type 1"/>
    <property type="match status" value="1"/>
</dbReference>
<feature type="domain" description="KHDC4/BBP-like KH-domain type I" evidence="2">
    <location>
        <begin position="59"/>
        <end position="99"/>
    </location>
</feature>
<dbReference type="InterPro" id="IPR055256">
    <property type="entry name" value="KH_1_KHDC4/BBP-like"/>
</dbReference>
<keyword evidence="1" id="KW-0694">RNA-binding</keyword>
<dbReference type="GO" id="GO:0000381">
    <property type="term" value="P:regulation of alternative mRNA splicing, via spliceosome"/>
    <property type="evidence" value="ECO:0007669"/>
    <property type="project" value="TreeGrafter"/>
</dbReference>
<dbReference type="InterPro" id="IPR045071">
    <property type="entry name" value="BBP-like"/>
</dbReference>
<dbReference type="EMBL" id="GEMB01001927">
    <property type="protein sequence ID" value="JAS01247.1"/>
    <property type="molecule type" value="Transcribed_RNA"/>
</dbReference>
<dbReference type="AlphaFoldDB" id="A0A170ZSB1"/>
<name>A0A170ZSB1_TRIIF</name>
<evidence type="ECO:0000313" key="3">
    <source>
        <dbReference type="EMBL" id="JAS01247.1"/>
    </source>
</evidence>
<dbReference type="SUPFAM" id="SSF54791">
    <property type="entry name" value="Eukaryotic type KH-domain (KH-domain type I)"/>
    <property type="match status" value="1"/>
</dbReference>
<evidence type="ECO:0000256" key="1">
    <source>
        <dbReference type="ARBA" id="ARBA00022884"/>
    </source>
</evidence>
<organism evidence="3">
    <name type="scientific">Triatoma infestans</name>
    <name type="common">Assassin bug</name>
    <dbReference type="NCBI Taxonomy" id="30076"/>
    <lineage>
        <taxon>Eukaryota</taxon>
        <taxon>Metazoa</taxon>
        <taxon>Ecdysozoa</taxon>
        <taxon>Arthropoda</taxon>
        <taxon>Hexapoda</taxon>
        <taxon>Insecta</taxon>
        <taxon>Pterygota</taxon>
        <taxon>Neoptera</taxon>
        <taxon>Paraneoptera</taxon>
        <taxon>Hemiptera</taxon>
        <taxon>Heteroptera</taxon>
        <taxon>Panheteroptera</taxon>
        <taxon>Cimicomorpha</taxon>
        <taxon>Reduviidae</taxon>
        <taxon>Triatominae</taxon>
        <taxon>Triatoma</taxon>
    </lineage>
</organism>
<dbReference type="PANTHER" id="PTHR11208:SF42">
    <property type="entry name" value="QUAKING RELATED 54B, ISOFORM E"/>
    <property type="match status" value="1"/>
</dbReference>
<sequence>MSCWIKVNFQKFPKLFMKKIDTLKYRRQKFKAANIMQSSKYRIIEKVLMPQSAKYKNSIIISKLLGTKGRNLKQLERDTKTKMSIRGRGSMADKKKEDELAATLDPKFEHLAHDLHIEIFAEASAEQGHIRVANAIQCLRQNFLNIMDELDFKKSAPPMRDNFSMRQPTTQMQYTPSQESYMTNNVLPPLAQQYGQFPGITPLVTTQFFDDGNTTAMMRSDRNLGPVFNRSNVRQSPYDRQQMKNELLLRN</sequence>
<reference evidence="3" key="1">
    <citation type="submission" date="2016-04" db="EMBL/GenBank/DDBJ databases">
        <authorList>
            <person name="Calderon-Fernandez G.M.Sr."/>
        </authorList>
    </citation>
    <scope>NUCLEOTIDE SEQUENCE</scope>
    <source>
        <strain evidence="3">Int1</strain>
        <tissue evidence="3">Integument</tissue>
    </source>
</reference>
<dbReference type="GO" id="GO:0003729">
    <property type="term" value="F:mRNA binding"/>
    <property type="evidence" value="ECO:0007669"/>
    <property type="project" value="TreeGrafter"/>
</dbReference>
<proteinExistence type="predicted"/>
<evidence type="ECO:0000259" key="2">
    <source>
        <dbReference type="Pfam" id="PF22675"/>
    </source>
</evidence>
<reference evidence="3" key="2">
    <citation type="journal article" date="2017" name="J. Med. Entomol.">
        <title>Transcriptome Analysis of the Triatoma infestans (Hemiptera: Reduviidae) Integument.</title>
        <authorList>
            <person name="Calderon-Fernandez G.M."/>
            <person name="Moriconi D.E."/>
            <person name="Dulbecco A.B."/>
            <person name="Juarez M.P."/>
        </authorList>
    </citation>
    <scope>NUCLEOTIDE SEQUENCE</scope>
    <source>
        <strain evidence="3">Int1</strain>
        <tissue evidence="3">Integument</tissue>
    </source>
</reference>
<dbReference type="PANTHER" id="PTHR11208">
    <property type="entry name" value="RNA-BINDING PROTEIN RELATED"/>
    <property type="match status" value="1"/>
</dbReference>
<dbReference type="GO" id="GO:0005634">
    <property type="term" value="C:nucleus"/>
    <property type="evidence" value="ECO:0007669"/>
    <property type="project" value="TreeGrafter"/>
</dbReference>
<protein>
    <submittedName>
        <fullName evidence="3">Kh domain-rna-signal transduction-associated protein 2-like protein</fullName>
    </submittedName>
</protein>
<dbReference type="Pfam" id="PF22675">
    <property type="entry name" value="KH-I_KHDC4-BBP"/>
    <property type="match status" value="1"/>
</dbReference>
<dbReference type="InterPro" id="IPR036612">
    <property type="entry name" value="KH_dom_type_1_sf"/>
</dbReference>